<evidence type="ECO:0000313" key="1">
    <source>
        <dbReference type="EMBL" id="MDR6809743.1"/>
    </source>
</evidence>
<reference evidence="1 2" key="1">
    <citation type="submission" date="2023-07" db="EMBL/GenBank/DDBJ databases">
        <title>Sorghum-associated microbial communities from plants grown in Nebraska, USA.</title>
        <authorList>
            <person name="Schachtman D."/>
        </authorList>
    </citation>
    <scope>NUCLEOTIDE SEQUENCE [LARGE SCALE GENOMIC DNA]</scope>
    <source>
        <strain evidence="1 2">BE57</strain>
    </source>
</reference>
<organism evidence="1 2">
    <name type="scientific">Dyadobacter fermentans</name>
    <dbReference type="NCBI Taxonomy" id="94254"/>
    <lineage>
        <taxon>Bacteria</taxon>
        <taxon>Pseudomonadati</taxon>
        <taxon>Bacteroidota</taxon>
        <taxon>Cytophagia</taxon>
        <taxon>Cytophagales</taxon>
        <taxon>Spirosomataceae</taxon>
        <taxon>Dyadobacter</taxon>
    </lineage>
</organism>
<gene>
    <name evidence="1" type="ORF">J2W84_006819</name>
</gene>
<name>A0ABU1R8Q4_9BACT</name>
<dbReference type="EMBL" id="JAVDTI010000012">
    <property type="protein sequence ID" value="MDR6809743.1"/>
    <property type="molecule type" value="Genomic_DNA"/>
</dbReference>
<accession>A0ABU1R8Q4</accession>
<comment type="caution">
    <text evidence="1">The sequence shown here is derived from an EMBL/GenBank/DDBJ whole genome shotgun (WGS) entry which is preliminary data.</text>
</comment>
<protein>
    <submittedName>
        <fullName evidence="1">Uncharacterized protein</fullName>
    </submittedName>
</protein>
<sequence length="33" mass="3859">MGEERVIQDNIDRFVHAGLLEEFLRNYGHGNDN</sequence>
<dbReference type="Proteomes" id="UP001264980">
    <property type="component" value="Unassembled WGS sequence"/>
</dbReference>
<proteinExistence type="predicted"/>
<evidence type="ECO:0000313" key="2">
    <source>
        <dbReference type="Proteomes" id="UP001264980"/>
    </source>
</evidence>
<keyword evidence="2" id="KW-1185">Reference proteome</keyword>